<dbReference type="GO" id="GO:0016491">
    <property type="term" value="F:oxidoreductase activity"/>
    <property type="evidence" value="ECO:0007669"/>
    <property type="project" value="UniProtKB-KW"/>
</dbReference>
<dbReference type="OrthoDB" id="9803333at2"/>
<name>A0A2N3HWE1_9BACT</name>
<keyword evidence="5" id="KW-1185">Reference proteome</keyword>
<dbReference type="InterPro" id="IPR036291">
    <property type="entry name" value="NAD(P)-bd_dom_sf"/>
</dbReference>
<evidence type="ECO:0000256" key="3">
    <source>
        <dbReference type="RuleBase" id="RU000363"/>
    </source>
</evidence>
<dbReference type="Proteomes" id="UP000233387">
    <property type="component" value="Unassembled WGS sequence"/>
</dbReference>
<dbReference type="PRINTS" id="PR00081">
    <property type="entry name" value="GDHRDH"/>
</dbReference>
<dbReference type="SUPFAM" id="SSF51735">
    <property type="entry name" value="NAD(P)-binding Rossmann-fold domains"/>
    <property type="match status" value="1"/>
</dbReference>
<dbReference type="PRINTS" id="PR00080">
    <property type="entry name" value="SDRFAMILY"/>
</dbReference>
<gene>
    <name evidence="4" type="ORF">Rain11_2681</name>
</gene>
<dbReference type="RefSeq" id="WP_101359945.1">
    <property type="nucleotide sequence ID" value="NZ_NKXO01000097.1"/>
</dbReference>
<evidence type="ECO:0000313" key="5">
    <source>
        <dbReference type="Proteomes" id="UP000233387"/>
    </source>
</evidence>
<proteinExistence type="inferred from homology"/>
<accession>A0A2N3HWE1</accession>
<dbReference type="EMBL" id="NKXO01000097">
    <property type="protein sequence ID" value="PKQ62386.1"/>
    <property type="molecule type" value="Genomic_DNA"/>
</dbReference>
<dbReference type="PANTHER" id="PTHR44196">
    <property type="entry name" value="DEHYDROGENASE/REDUCTASE SDR FAMILY MEMBER 7B"/>
    <property type="match status" value="1"/>
</dbReference>
<reference evidence="4 5" key="1">
    <citation type="submission" date="2017-06" db="EMBL/GenBank/DDBJ databases">
        <title>Raineya orbicola gen. nov., sp. nov. a slightly thermophilic bacterium of the phylum Bacteroidetes and the description of Raineyaceae fam. nov.</title>
        <authorList>
            <person name="Albuquerque L."/>
            <person name="Polonia A.R.M."/>
            <person name="Barroso C."/>
            <person name="Froufe H.J.C."/>
            <person name="Lage O."/>
            <person name="Lobo-Da-Cunha A."/>
            <person name="Egas C."/>
            <person name="Da Costa M.S."/>
        </authorList>
    </citation>
    <scope>NUCLEOTIDE SEQUENCE [LARGE SCALE GENOMIC DNA]</scope>
    <source>
        <strain evidence="4 5">SPSPC-11</strain>
    </source>
</reference>
<evidence type="ECO:0000313" key="4">
    <source>
        <dbReference type="EMBL" id="PKQ62386.1"/>
    </source>
</evidence>
<evidence type="ECO:0000256" key="2">
    <source>
        <dbReference type="ARBA" id="ARBA00023002"/>
    </source>
</evidence>
<keyword evidence="2" id="KW-0560">Oxidoreductase</keyword>
<dbReference type="PANTHER" id="PTHR44196:SF1">
    <property type="entry name" value="DEHYDROGENASE_REDUCTASE SDR FAMILY MEMBER 7B"/>
    <property type="match status" value="1"/>
</dbReference>
<comment type="similarity">
    <text evidence="1 3">Belongs to the short-chain dehydrogenases/reductases (SDR) family.</text>
</comment>
<dbReference type="Gene3D" id="3.40.50.720">
    <property type="entry name" value="NAD(P)-binding Rossmann-like Domain"/>
    <property type="match status" value="1"/>
</dbReference>
<evidence type="ECO:0000256" key="1">
    <source>
        <dbReference type="ARBA" id="ARBA00006484"/>
    </source>
</evidence>
<dbReference type="InterPro" id="IPR002347">
    <property type="entry name" value="SDR_fam"/>
</dbReference>
<protein>
    <submittedName>
        <fullName evidence="4">Short chain dehydrogenase</fullName>
    </submittedName>
</protein>
<sequence>MALFLLFQTKNFVGGLNQTEIKKIDILIHNAGKSIRRSIWDSLERYHDFTRTIQLNYLTPVSITLALLPILAESKGHLINISALSVRMPPTPYWAAYQASKTAFDQWLQCIAPELSQKNITISTLYLPLVKTRMISPTKAYENAPAMQPEQVAAVIAKTIYKKNKKFFIPWWAYPITILGIWRNVS</sequence>
<comment type="caution">
    <text evidence="4">The sequence shown here is derived from an EMBL/GenBank/DDBJ whole genome shotgun (WGS) entry which is preliminary data.</text>
</comment>
<dbReference type="GO" id="GO:0016020">
    <property type="term" value="C:membrane"/>
    <property type="evidence" value="ECO:0007669"/>
    <property type="project" value="TreeGrafter"/>
</dbReference>
<dbReference type="AlphaFoldDB" id="A0A2N3HWE1"/>
<organism evidence="4 5">
    <name type="scientific">Raineya orbicola</name>
    <dbReference type="NCBI Taxonomy" id="2016530"/>
    <lineage>
        <taxon>Bacteria</taxon>
        <taxon>Pseudomonadati</taxon>
        <taxon>Bacteroidota</taxon>
        <taxon>Cytophagia</taxon>
        <taxon>Cytophagales</taxon>
        <taxon>Raineyaceae</taxon>
        <taxon>Raineya</taxon>
    </lineage>
</organism>
<dbReference type="Pfam" id="PF00106">
    <property type="entry name" value="adh_short"/>
    <property type="match status" value="1"/>
</dbReference>